<keyword evidence="3" id="KW-1185">Reference proteome</keyword>
<proteinExistence type="predicted"/>
<reference evidence="2 3" key="1">
    <citation type="submission" date="2022-09" db="EMBL/GenBank/DDBJ databases">
        <title>Enrichment on poylsaccharides allowed isolation of novel metabolic and taxonomic groups of Haloarchaea.</title>
        <authorList>
            <person name="Sorokin D.Y."/>
            <person name="Elcheninov A.G."/>
            <person name="Khizhniak T.V."/>
            <person name="Kolganova T.V."/>
            <person name="Kublanov I.V."/>
        </authorList>
    </citation>
    <scope>NUCLEOTIDE SEQUENCE [LARGE SCALE GENOMIC DNA]</scope>
    <source>
        <strain evidence="2 3">AArc-curdl1</strain>
    </source>
</reference>
<dbReference type="Proteomes" id="UP001321047">
    <property type="component" value="Unassembled WGS sequence"/>
</dbReference>
<dbReference type="EMBL" id="JAOPJZ010000001">
    <property type="protein sequence ID" value="MCU4750669.1"/>
    <property type="molecule type" value="Genomic_DNA"/>
</dbReference>
<evidence type="ECO:0000313" key="3">
    <source>
        <dbReference type="Proteomes" id="UP001321047"/>
    </source>
</evidence>
<comment type="caution">
    <text evidence="2">The sequence shown here is derived from an EMBL/GenBank/DDBJ whole genome shotgun (WGS) entry which is preliminary data.</text>
</comment>
<name>A0AAP3E5R6_9EURY</name>
<gene>
    <name evidence="2" type="ORF">OB919_01520</name>
</gene>
<organism evidence="2 3">
    <name type="scientific">Natronosalvus hydrolyticus</name>
    <dbReference type="NCBI Taxonomy" id="2979988"/>
    <lineage>
        <taxon>Archaea</taxon>
        <taxon>Methanobacteriati</taxon>
        <taxon>Methanobacteriota</taxon>
        <taxon>Stenosarchaea group</taxon>
        <taxon>Halobacteria</taxon>
        <taxon>Halobacteriales</taxon>
        <taxon>Natrialbaceae</taxon>
        <taxon>Natronosalvus</taxon>
    </lineage>
</organism>
<sequence length="52" mass="5644">MRERSIEFPGRNDVDEHVTDDGGGVPDRPLGALCLARDPGDELVGRKRRGVG</sequence>
<feature type="compositionally biased region" description="Basic and acidic residues" evidence="1">
    <location>
        <begin position="1"/>
        <end position="20"/>
    </location>
</feature>
<evidence type="ECO:0000313" key="2">
    <source>
        <dbReference type="EMBL" id="MCU4750669.1"/>
    </source>
</evidence>
<evidence type="ECO:0000256" key="1">
    <source>
        <dbReference type="SAM" id="MobiDB-lite"/>
    </source>
</evidence>
<accession>A0AAP3E5R6</accession>
<feature type="region of interest" description="Disordered" evidence="1">
    <location>
        <begin position="1"/>
        <end position="29"/>
    </location>
</feature>
<protein>
    <submittedName>
        <fullName evidence="2">Uncharacterized protein</fullName>
    </submittedName>
</protein>
<dbReference type="AlphaFoldDB" id="A0AAP3E5R6"/>